<evidence type="ECO:0000313" key="3">
    <source>
        <dbReference type="EMBL" id="QTD46926.1"/>
    </source>
</evidence>
<sequence>MHWLALQWAPEAGAAAPVQALAADAPSRDTLAWWALGFTPHVVWLDEALLLEVSACERLWGGRRALIERVLQSNPAGVVMGYGLAATSLIALARLRCQPMSGILALDSMGQATPHPARSMRPADLPLHTLTAARAHLPVLARLGCRTWGQVDALPRGGLARRFGPALGRALDVAFGRAPDVHAWITLPDRFEQALELPQRADSAPALLWSARRLLQALQHWLAARQQGVLALELAWTFDQRRLDGRALPPQDAITLRTAEGVQHMDHIQRLLAERLARTPLLAPARAIRLRVLQTAPWNPATASFLPEDQPRGDALHVFVERVSARLGTGCVRVPVLHADHRPECRQGWQPAEQALSEVSPWWKRTQPKTVNAASDGPGSEAVDSLSRLRERAGMRASDGSDGHLCPSPPPSPQRGEGAKPSAPTGLPDALSPTWLLREPQPLRVEAGQPCHQGQRLRLIAGPHRLEAGWWSAALPEAGDEAVAARDYFIAQSPTAELLWVYRERRTASQPLPAVNPVPRTAGDAPATPIAGEHRRAKSASSSERWFLQGLYA</sequence>
<reference evidence="3" key="1">
    <citation type="submission" date="2021-03" db="EMBL/GenBank/DDBJ databases">
        <title>Ottowia sp. 27C isolated from the cloaca of a Giant Asian pond turtle (Heosemys grandis).</title>
        <authorList>
            <person name="Spergser J."/>
            <person name="Busse H.-J."/>
        </authorList>
    </citation>
    <scope>NUCLEOTIDE SEQUENCE</scope>
    <source>
        <strain evidence="3">27C</strain>
    </source>
</reference>
<dbReference type="Proteomes" id="UP000663903">
    <property type="component" value="Chromosome"/>
</dbReference>
<feature type="region of interest" description="Disordered" evidence="2">
    <location>
        <begin position="512"/>
        <end position="538"/>
    </location>
</feature>
<evidence type="ECO:0000313" key="4">
    <source>
        <dbReference type="Proteomes" id="UP000663903"/>
    </source>
</evidence>
<keyword evidence="1" id="KW-0227">DNA damage</keyword>
<dbReference type="PANTHER" id="PTHR35369">
    <property type="entry name" value="BLR3025 PROTEIN-RELATED"/>
    <property type="match status" value="1"/>
</dbReference>
<dbReference type="AlphaFoldDB" id="A0A975CJE8"/>
<dbReference type="KEGG" id="otd:J1M35_08680"/>
<gene>
    <name evidence="3" type="ORF">J1M35_08680</name>
</gene>
<dbReference type="SUPFAM" id="SSF56672">
    <property type="entry name" value="DNA/RNA polymerases"/>
    <property type="match status" value="1"/>
</dbReference>
<feature type="region of interest" description="Disordered" evidence="2">
    <location>
        <begin position="360"/>
        <end position="433"/>
    </location>
</feature>
<protein>
    <submittedName>
        <fullName evidence="3">DNA polymerase Y family protein</fullName>
    </submittedName>
</protein>
<dbReference type="InterPro" id="IPR050356">
    <property type="entry name" value="SulA_CellDiv_inhibitor"/>
</dbReference>
<dbReference type="GO" id="GO:0006281">
    <property type="term" value="P:DNA repair"/>
    <property type="evidence" value="ECO:0007669"/>
    <property type="project" value="TreeGrafter"/>
</dbReference>
<dbReference type="EMBL" id="CP071796">
    <property type="protein sequence ID" value="QTD46926.1"/>
    <property type="molecule type" value="Genomic_DNA"/>
</dbReference>
<feature type="compositionally biased region" description="Basic and acidic residues" evidence="2">
    <location>
        <begin position="387"/>
        <end position="402"/>
    </location>
</feature>
<accession>A0A975CJE8</accession>
<proteinExistence type="predicted"/>
<dbReference type="RefSeq" id="WP_208010823.1">
    <property type="nucleotide sequence ID" value="NZ_CP071796.1"/>
</dbReference>
<dbReference type="InterPro" id="IPR043502">
    <property type="entry name" value="DNA/RNA_pol_sf"/>
</dbReference>
<name>A0A975CJE8_9BURK</name>
<evidence type="ECO:0000256" key="1">
    <source>
        <dbReference type="ARBA" id="ARBA00022763"/>
    </source>
</evidence>
<dbReference type="CDD" id="cd03468">
    <property type="entry name" value="PolY_like"/>
    <property type="match status" value="1"/>
</dbReference>
<organism evidence="3 4">
    <name type="scientific">Ottowia testudinis</name>
    <dbReference type="NCBI Taxonomy" id="2816950"/>
    <lineage>
        <taxon>Bacteria</taxon>
        <taxon>Pseudomonadati</taxon>
        <taxon>Pseudomonadota</taxon>
        <taxon>Betaproteobacteria</taxon>
        <taxon>Burkholderiales</taxon>
        <taxon>Comamonadaceae</taxon>
        <taxon>Ottowia</taxon>
    </lineage>
</organism>
<evidence type="ECO:0000256" key="2">
    <source>
        <dbReference type="SAM" id="MobiDB-lite"/>
    </source>
</evidence>
<dbReference type="PANTHER" id="PTHR35369:SF2">
    <property type="entry name" value="BLR3025 PROTEIN"/>
    <property type="match status" value="1"/>
</dbReference>
<keyword evidence="4" id="KW-1185">Reference proteome</keyword>